<name>A0A1F5L2K8_PENAI</name>
<sequence length="35" mass="3662">ATQNLTQHLSTSLPTAVASLFATAWSRRSTNTSAA</sequence>
<feature type="non-terminal residue" evidence="1">
    <location>
        <position position="35"/>
    </location>
</feature>
<proteinExistence type="predicted"/>
<gene>
    <name evidence="1" type="ORF">PENARI_c051G04677</name>
</gene>
<dbReference type="GeneID" id="34582126"/>
<keyword evidence="2" id="KW-1185">Reference proteome</keyword>
<comment type="caution">
    <text evidence="1">The sequence shown here is derived from an EMBL/GenBank/DDBJ whole genome shotgun (WGS) entry which is preliminary data.</text>
</comment>
<evidence type="ECO:0000313" key="2">
    <source>
        <dbReference type="Proteomes" id="UP000177622"/>
    </source>
</evidence>
<organism evidence="1 2">
    <name type="scientific">Penicillium arizonense</name>
    <dbReference type="NCBI Taxonomy" id="1835702"/>
    <lineage>
        <taxon>Eukaryota</taxon>
        <taxon>Fungi</taxon>
        <taxon>Dikarya</taxon>
        <taxon>Ascomycota</taxon>
        <taxon>Pezizomycotina</taxon>
        <taxon>Eurotiomycetes</taxon>
        <taxon>Eurotiomycetidae</taxon>
        <taxon>Eurotiales</taxon>
        <taxon>Aspergillaceae</taxon>
        <taxon>Penicillium</taxon>
    </lineage>
</organism>
<accession>A0A1F5L2K8</accession>
<dbReference type="RefSeq" id="XP_022482746.1">
    <property type="nucleotide sequence ID" value="XM_022637392.1"/>
</dbReference>
<feature type="non-terminal residue" evidence="1">
    <location>
        <position position="1"/>
    </location>
</feature>
<dbReference type="EMBL" id="LXJU01000051">
    <property type="protein sequence ID" value="OGE47286.1"/>
    <property type="molecule type" value="Genomic_DNA"/>
</dbReference>
<dbReference type="Proteomes" id="UP000177622">
    <property type="component" value="Unassembled WGS sequence"/>
</dbReference>
<reference evidence="1 2" key="1">
    <citation type="journal article" date="2016" name="Sci. Rep.">
        <title>Penicillium arizonense, a new, genome sequenced fungal species, reveals a high chemical diversity in secreted metabolites.</title>
        <authorList>
            <person name="Grijseels S."/>
            <person name="Nielsen J.C."/>
            <person name="Randelovic M."/>
            <person name="Nielsen J."/>
            <person name="Nielsen K.F."/>
            <person name="Workman M."/>
            <person name="Frisvad J.C."/>
        </authorList>
    </citation>
    <scope>NUCLEOTIDE SEQUENCE [LARGE SCALE GENOMIC DNA]</scope>
    <source>
        <strain evidence="1 2">CBS 141311</strain>
    </source>
</reference>
<dbReference type="AlphaFoldDB" id="A0A1F5L2K8"/>
<evidence type="ECO:0000313" key="1">
    <source>
        <dbReference type="EMBL" id="OGE47286.1"/>
    </source>
</evidence>
<protein>
    <submittedName>
        <fullName evidence="1">Uncharacterized protein</fullName>
    </submittedName>
</protein>